<name>S7P7N5_MYOBR</name>
<keyword evidence="1" id="KW-0378">Hydrolase</keyword>
<protein>
    <submittedName>
        <fullName evidence="1">Lactase-phlorizin hydrolase</fullName>
    </submittedName>
</protein>
<dbReference type="GO" id="GO:0016787">
    <property type="term" value="F:hydrolase activity"/>
    <property type="evidence" value="ECO:0007669"/>
    <property type="project" value="UniProtKB-KW"/>
</dbReference>
<keyword evidence="2" id="KW-1185">Reference proteome</keyword>
<accession>S7P7N5</accession>
<proteinExistence type="predicted"/>
<evidence type="ECO:0000313" key="1">
    <source>
        <dbReference type="EMBL" id="EPQ06183.1"/>
    </source>
</evidence>
<gene>
    <name evidence="1" type="ORF">D623_10003392</name>
</gene>
<sequence>DTVDFLSLDWSYDCQGGPNLLQELRELQTIEPKVKVFIFNLKLQDCPSTSKNWVELLFSLFEALDKDQGLIIGSDINTFLNCSSDLEQR</sequence>
<dbReference type="AlphaFoldDB" id="S7P7N5"/>
<evidence type="ECO:0000313" key="2">
    <source>
        <dbReference type="Proteomes" id="UP000052978"/>
    </source>
</evidence>
<organism evidence="1 2">
    <name type="scientific">Myotis brandtii</name>
    <name type="common">Brandt's bat</name>
    <dbReference type="NCBI Taxonomy" id="109478"/>
    <lineage>
        <taxon>Eukaryota</taxon>
        <taxon>Metazoa</taxon>
        <taxon>Chordata</taxon>
        <taxon>Craniata</taxon>
        <taxon>Vertebrata</taxon>
        <taxon>Euteleostomi</taxon>
        <taxon>Mammalia</taxon>
        <taxon>Eutheria</taxon>
        <taxon>Laurasiatheria</taxon>
        <taxon>Chiroptera</taxon>
        <taxon>Yangochiroptera</taxon>
        <taxon>Vespertilionidae</taxon>
        <taxon>Myotis</taxon>
    </lineage>
</organism>
<reference evidence="1 2" key="1">
    <citation type="journal article" date="2013" name="Nat. Commun.">
        <title>Genome analysis reveals insights into physiology and longevity of the Brandt's bat Myotis brandtii.</title>
        <authorList>
            <person name="Seim I."/>
            <person name="Fang X."/>
            <person name="Xiong Z."/>
            <person name="Lobanov A.V."/>
            <person name="Huang Z."/>
            <person name="Ma S."/>
            <person name="Feng Y."/>
            <person name="Turanov A.A."/>
            <person name="Zhu Y."/>
            <person name="Lenz T.L."/>
            <person name="Gerashchenko M.V."/>
            <person name="Fan D."/>
            <person name="Hee Yim S."/>
            <person name="Yao X."/>
            <person name="Jordan D."/>
            <person name="Xiong Y."/>
            <person name="Ma Y."/>
            <person name="Lyapunov A.N."/>
            <person name="Chen G."/>
            <person name="Kulakova O.I."/>
            <person name="Sun Y."/>
            <person name="Lee S.G."/>
            <person name="Bronson R.T."/>
            <person name="Moskalev A.A."/>
            <person name="Sunyaev S.R."/>
            <person name="Zhang G."/>
            <person name="Krogh A."/>
            <person name="Wang J."/>
            <person name="Gladyshev V.N."/>
        </authorList>
    </citation>
    <scope>NUCLEOTIDE SEQUENCE [LARGE SCALE GENOMIC DNA]</scope>
</reference>
<dbReference type="Proteomes" id="UP000052978">
    <property type="component" value="Unassembled WGS sequence"/>
</dbReference>
<feature type="non-terminal residue" evidence="1">
    <location>
        <position position="1"/>
    </location>
</feature>
<dbReference type="EMBL" id="KE161967">
    <property type="protein sequence ID" value="EPQ06183.1"/>
    <property type="molecule type" value="Genomic_DNA"/>
</dbReference>